<dbReference type="EMBL" id="JBHMCA010000084">
    <property type="protein sequence ID" value="MFB9451208.1"/>
    <property type="molecule type" value="Genomic_DNA"/>
</dbReference>
<gene>
    <name evidence="2" type="ORF">ACFFTR_49800</name>
</gene>
<dbReference type="Proteomes" id="UP001589608">
    <property type="component" value="Unassembled WGS sequence"/>
</dbReference>
<dbReference type="SMART" id="SM00530">
    <property type="entry name" value="HTH_XRE"/>
    <property type="match status" value="1"/>
</dbReference>
<dbReference type="Gene3D" id="1.10.260.40">
    <property type="entry name" value="lambda repressor-like DNA-binding domains"/>
    <property type="match status" value="1"/>
</dbReference>
<dbReference type="RefSeq" id="WP_223099716.1">
    <property type="nucleotide sequence ID" value="NZ_CP061913.1"/>
</dbReference>
<proteinExistence type="predicted"/>
<accession>A0ABV5MQS5</accession>
<dbReference type="InterPro" id="IPR010982">
    <property type="entry name" value="Lambda_DNA-bd_dom_sf"/>
</dbReference>
<dbReference type="SUPFAM" id="SSF47413">
    <property type="entry name" value="lambda repressor-like DNA-binding domains"/>
    <property type="match status" value="1"/>
</dbReference>
<keyword evidence="3" id="KW-1185">Reference proteome</keyword>
<name>A0ABV5MQS5_9ACTN</name>
<evidence type="ECO:0000313" key="3">
    <source>
        <dbReference type="Proteomes" id="UP001589608"/>
    </source>
</evidence>
<reference evidence="2 3" key="1">
    <citation type="submission" date="2024-09" db="EMBL/GenBank/DDBJ databases">
        <authorList>
            <person name="Sun Q."/>
            <person name="Mori K."/>
        </authorList>
    </citation>
    <scope>NUCLEOTIDE SEQUENCE [LARGE SCALE GENOMIC DNA]</scope>
    <source>
        <strain evidence="2 3">JCM 3307</strain>
    </source>
</reference>
<dbReference type="Pfam" id="PF13560">
    <property type="entry name" value="HTH_31"/>
    <property type="match status" value="1"/>
</dbReference>
<organism evidence="2 3">
    <name type="scientific">Dactylosporangium vinaceum</name>
    <dbReference type="NCBI Taxonomy" id="53362"/>
    <lineage>
        <taxon>Bacteria</taxon>
        <taxon>Bacillati</taxon>
        <taxon>Actinomycetota</taxon>
        <taxon>Actinomycetes</taxon>
        <taxon>Micromonosporales</taxon>
        <taxon>Micromonosporaceae</taxon>
        <taxon>Dactylosporangium</taxon>
    </lineage>
</organism>
<sequence length="154" mass="16445">MSSTALTANASPRHLLGAELRHWRQARGLSTSQLAALVFVSRELMQKVETAHRNASADLIAACDRILDTGGSLGRLLEFAVYQERRAANLAGAATQKPAADASPPMTILVRVTAELVPAARTDGVVAASAARPVNSEGARIYRFPSSRHSSDRR</sequence>
<dbReference type="CDD" id="cd00093">
    <property type="entry name" value="HTH_XRE"/>
    <property type="match status" value="1"/>
</dbReference>
<evidence type="ECO:0000313" key="2">
    <source>
        <dbReference type="EMBL" id="MFB9451208.1"/>
    </source>
</evidence>
<evidence type="ECO:0000259" key="1">
    <source>
        <dbReference type="PROSITE" id="PS50943"/>
    </source>
</evidence>
<feature type="domain" description="HTH cro/C1-type" evidence="1">
    <location>
        <begin position="20"/>
        <end position="76"/>
    </location>
</feature>
<protein>
    <submittedName>
        <fullName evidence="2">Multiprotein-bridging factor 1 family protein</fullName>
    </submittedName>
</protein>
<dbReference type="PROSITE" id="PS50943">
    <property type="entry name" value="HTH_CROC1"/>
    <property type="match status" value="1"/>
</dbReference>
<comment type="caution">
    <text evidence="2">The sequence shown here is derived from an EMBL/GenBank/DDBJ whole genome shotgun (WGS) entry which is preliminary data.</text>
</comment>
<dbReference type="InterPro" id="IPR001387">
    <property type="entry name" value="Cro/C1-type_HTH"/>
</dbReference>